<comment type="caution">
    <text evidence="3">The sequence shown here is derived from an EMBL/GenBank/DDBJ whole genome shotgun (WGS) entry which is preliminary data.</text>
</comment>
<dbReference type="EMBL" id="JAPCWZ010000006">
    <property type="protein sequence ID" value="KAK8859309.1"/>
    <property type="molecule type" value="Genomic_DNA"/>
</dbReference>
<dbReference type="Gene3D" id="2.40.160.210">
    <property type="entry name" value="Acyl-CoA thioesterase, double hotdog domain"/>
    <property type="match status" value="2"/>
</dbReference>
<evidence type="ECO:0000256" key="1">
    <source>
        <dbReference type="ARBA" id="ARBA00006538"/>
    </source>
</evidence>
<name>A0ABR2I9C3_9PEZI</name>
<proteinExistence type="inferred from homology"/>
<dbReference type="PANTHER" id="PTHR11066:SF64">
    <property type="entry name" value="ACYL-COA THIOESTERASE (AFU_ORTHOLOGUE AFUA_1G12060)"/>
    <property type="match status" value="1"/>
</dbReference>
<feature type="region of interest" description="Disordered" evidence="2">
    <location>
        <begin position="408"/>
        <end position="427"/>
    </location>
</feature>
<comment type="similarity">
    <text evidence="1">Belongs to the C/M/P thioester hydrolase family.</text>
</comment>
<organism evidence="3 4">
    <name type="scientific">Apiospora arundinis</name>
    <dbReference type="NCBI Taxonomy" id="335852"/>
    <lineage>
        <taxon>Eukaryota</taxon>
        <taxon>Fungi</taxon>
        <taxon>Dikarya</taxon>
        <taxon>Ascomycota</taxon>
        <taxon>Pezizomycotina</taxon>
        <taxon>Sordariomycetes</taxon>
        <taxon>Xylariomycetidae</taxon>
        <taxon>Amphisphaeriales</taxon>
        <taxon>Apiosporaceae</taxon>
        <taxon>Apiospora</taxon>
    </lineage>
</organism>
<dbReference type="PANTHER" id="PTHR11066">
    <property type="entry name" value="ACYL-COA THIOESTERASE"/>
    <property type="match status" value="1"/>
</dbReference>
<protein>
    <submittedName>
        <fullName evidence="3">Thioesterase/thiol ester dehydrase-isomerase</fullName>
    </submittedName>
</protein>
<dbReference type="InterPro" id="IPR029069">
    <property type="entry name" value="HotDog_dom_sf"/>
</dbReference>
<gene>
    <name evidence="3" type="ORF">PGQ11_010043</name>
</gene>
<feature type="compositionally biased region" description="Basic and acidic residues" evidence="2">
    <location>
        <begin position="445"/>
        <end position="461"/>
    </location>
</feature>
<feature type="compositionally biased region" description="Basic residues" evidence="2">
    <location>
        <begin position="364"/>
        <end position="388"/>
    </location>
</feature>
<feature type="compositionally biased region" description="Acidic residues" evidence="2">
    <location>
        <begin position="462"/>
        <end position="472"/>
    </location>
</feature>
<feature type="region of interest" description="Disordered" evidence="2">
    <location>
        <begin position="360"/>
        <end position="401"/>
    </location>
</feature>
<dbReference type="InterPro" id="IPR042171">
    <property type="entry name" value="Acyl-CoA_hotdog"/>
</dbReference>
<feature type="compositionally biased region" description="Basic and acidic residues" evidence="2">
    <location>
        <begin position="416"/>
        <end position="427"/>
    </location>
</feature>
<evidence type="ECO:0000256" key="2">
    <source>
        <dbReference type="SAM" id="MobiDB-lite"/>
    </source>
</evidence>
<feature type="region of interest" description="Disordered" evidence="2">
    <location>
        <begin position="445"/>
        <end position="472"/>
    </location>
</feature>
<accession>A0ABR2I9C3</accession>
<sequence>MSPKSQSQSSSPPHDGSNSSRLSFQEYMQLVPLPEQPHAYGTPAGAPQQKRYMSQRASWMPGIDLPSPMREAMTFKGAAYGGHVYSQSGLAASLTFAEMREKLIKSGKGKGLKGKVFGIHTIHGYFSEAGLIDRPFIYEVTPVSTANLAFANFSVTARQPQAPTSSPSGDHYPLTDAVASPLGPICFTALVSFRPTSSSQVVTQENPPQERFAHILGSRPPSQWEPAPLVDIDRVVAMLPPGKKRGSGSFPCVDMKKVDMRQYNQGRPLHERRELILYRRILSPEEKEKAKKEAERERKTGEKKQEEPDAHILTHAFEADRNGLLMCGNHVGFGESLARAATLSYSFVVHVSPEEAIMRTPQPKPKKQKQHHHHHLHLPHLHHHHDQHHHQEQEQQHKHRRASIPLSLIEGINGVSHDRRDEEKHREELARRLKAEEEIRMHEARQEELRRKQEEEERAREEEEEEEEEEDEWWIQEATFPRVEANRCVVMSKIWSPRGKHVATEYQDGIIKSTLGRAKGDNWSKL</sequence>
<keyword evidence="4" id="KW-1185">Reference proteome</keyword>
<feature type="compositionally biased region" description="Low complexity" evidence="2">
    <location>
        <begin position="1"/>
        <end position="20"/>
    </location>
</feature>
<dbReference type="SUPFAM" id="SSF54637">
    <property type="entry name" value="Thioesterase/thiol ester dehydrase-isomerase"/>
    <property type="match status" value="2"/>
</dbReference>
<feature type="region of interest" description="Disordered" evidence="2">
    <location>
        <begin position="286"/>
        <end position="309"/>
    </location>
</feature>
<dbReference type="CDD" id="cd22249">
    <property type="entry name" value="UDM1_RNF168_RNF169-like"/>
    <property type="match status" value="1"/>
</dbReference>
<evidence type="ECO:0000313" key="3">
    <source>
        <dbReference type="EMBL" id="KAK8859309.1"/>
    </source>
</evidence>
<dbReference type="InterPro" id="IPR003703">
    <property type="entry name" value="Acyl_CoA_thio"/>
</dbReference>
<feature type="region of interest" description="Disordered" evidence="2">
    <location>
        <begin position="1"/>
        <end position="23"/>
    </location>
</feature>
<evidence type="ECO:0000313" key="4">
    <source>
        <dbReference type="Proteomes" id="UP001390339"/>
    </source>
</evidence>
<reference evidence="3 4" key="1">
    <citation type="journal article" date="2024" name="IMA Fungus">
        <title>Apiospora arundinis, a panoply of carbohydrate-active enzymes and secondary metabolites.</title>
        <authorList>
            <person name="Sorensen T."/>
            <person name="Petersen C."/>
            <person name="Muurmann A.T."/>
            <person name="Christiansen J.V."/>
            <person name="Brundto M.L."/>
            <person name="Overgaard C.K."/>
            <person name="Boysen A.T."/>
            <person name="Wollenberg R.D."/>
            <person name="Larsen T.O."/>
            <person name="Sorensen J.L."/>
            <person name="Nielsen K.L."/>
            <person name="Sondergaard T.E."/>
        </authorList>
    </citation>
    <scope>NUCLEOTIDE SEQUENCE [LARGE SCALE GENOMIC DNA]</scope>
    <source>
        <strain evidence="3 4">AAU 773</strain>
    </source>
</reference>
<dbReference type="Proteomes" id="UP001390339">
    <property type="component" value="Unassembled WGS sequence"/>
</dbReference>